<reference evidence="2" key="1">
    <citation type="submission" date="2021-02" db="EMBL/GenBank/DDBJ databases">
        <title>Infant gut strain persistence is associated with maternal origin, phylogeny, and functional potential including surface adhesion and iron acquisition.</title>
        <authorList>
            <person name="Lou Y.C."/>
        </authorList>
    </citation>
    <scope>NUCLEOTIDE SEQUENCE</scope>
    <source>
        <strain evidence="2">L3_082_243G1_dasL3_082_243G1_maxbin2.maxbin.015s ta_sub</strain>
    </source>
</reference>
<accession>A0A943DKZ4</accession>
<dbReference type="RefSeq" id="WP_195584440.1">
    <property type="nucleotide sequence ID" value="NZ_CP072242.1"/>
</dbReference>
<evidence type="ECO:0000259" key="1">
    <source>
        <dbReference type="Pfam" id="PF00534"/>
    </source>
</evidence>
<dbReference type="CDD" id="cd03801">
    <property type="entry name" value="GT4_PimA-like"/>
    <property type="match status" value="1"/>
</dbReference>
<dbReference type="SUPFAM" id="SSF53756">
    <property type="entry name" value="UDP-Glycosyltransferase/glycogen phosphorylase"/>
    <property type="match status" value="1"/>
</dbReference>
<dbReference type="InterPro" id="IPR001296">
    <property type="entry name" value="Glyco_trans_1"/>
</dbReference>
<sequence length="413" mass="47203">MRIIWIMSRPLLGTLGTPKQNHTGSWVDAAFDGLKDIEDVEIHAIYMAKNCQEQIEHVGRHFVYKLPKEQYCNLKKIEFWKRLESRIQPDLMMVWGSEQGVALPPVTALTDIPRVVYIQGLLNNIVVNFNGGLTTLEILKSFCISDLFRLKWIPILRARYKKRAETELKVLKQTDAVIIENDWCAGQIRTLVSNSKIFRSFLPIKKEFFNYDWDINSIERYTIFTNAGGLPLKGHHTLFKAMSMVVKKYPGAKLLIPGNPIDCSTFKKRRKTLGYHRYLYNLIKKYGIQDNVKYLGVLATFDDMAIQCKKCNAFVVSSYVENHSSSLIEAMIVGAPCISTYVGGVQNMTRNGENALIYNPTDAVALADNIMQIFENDDLALKLSENAKQIRTKRNVNIGNELYTIYKQVLADK</sequence>
<evidence type="ECO:0000313" key="2">
    <source>
        <dbReference type="EMBL" id="MBS5409567.1"/>
    </source>
</evidence>
<dbReference type="PANTHER" id="PTHR12526">
    <property type="entry name" value="GLYCOSYLTRANSFERASE"/>
    <property type="match status" value="1"/>
</dbReference>
<dbReference type="Gene3D" id="3.40.50.2000">
    <property type="entry name" value="Glycogen Phosphorylase B"/>
    <property type="match status" value="2"/>
</dbReference>
<organism evidence="2 3">
    <name type="scientific">Bacteroides thetaiotaomicron</name>
    <dbReference type="NCBI Taxonomy" id="818"/>
    <lineage>
        <taxon>Bacteria</taxon>
        <taxon>Pseudomonadati</taxon>
        <taxon>Bacteroidota</taxon>
        <taxon>Bacteroidia</taxon>
        <taxon>Bacteroidales</taxon>
        <taxon>Bacteroidaceae</taxon>
        <taxon>Bacteroides</taxon>
    </lineage>
</organism>
<protein>
    <submittedName>
        <fullName evidence="2">Glycosyltransferase</fullName>
    </submittedName>
</protein>
<dbReference type="EMBL" id="JAGZEE010000002">
    <property type="protein sequence ID" value="MBS5409567.1"/>
    <property type="molecule type" value="Genomic_DNA"/>
</dbReference>
<dbReference type="Pfam" id="PF00534">
    <property type="entry name" value="Glycos_transf_1"/>
    <property type="match status" value="1"/>
</dbReference>
<comment type="caution">
    <text evidence="2">The sequence shown here is derived from an EMBL/GenBank/DDBJ whole genome shotgun (WGS) entry which is preliminary data.</text>
</comment>
<gene>
    <name evidence="2" type="ORF">KHY35_02435</name>
</gene>
<dbReference type="Proteomes" id="UP000782901">
    <property type="component" value="Unassembled WGS sequence"/>
</dbReference>
<name>A0A943DKZ4_BACT4</name>
<proteinExistence type="predicted"/>
<dbReference type="AlphaFoldDB" id="A0A943DKZ4"/>
<evidence type="ECO:0000313" key="3">
    <source>
        <dbReference type="Proteomes" id="UP000782901"/>
    </source>
</evidence>
<dbReference type="GO" id="GO:0016757">
    <property type="term" value="F:glycosyltransferase activity"/>
    <property type="evidence" value="ECO:0007669"/>
    <property type="project" value="InterPro"/>
</dbReference>
<feature type="domain" description="Glycosyl transferase family 1" evidence="1">
    <location>
        <begin position="226"/>
        <end position="389"/>
    </location>
</feature>